<keyword evidence="4" id="KW-1185">Reference proteome</keyword>
<evidence type="ECO:0000313" key="4">
    <source>
        <dbReference type="Proteomes" id="UP001305521"/>
    </source>
</evidence>
<reference evidence="3 4" key="1">
    <citation type="submission" date="2023-11" db="EMBL/GenBank/DDBJ databases">
        <title>Arctic aerobic anoxygenic photoheterotroph Sediminicoccus rosea KRV36 adapts its photosynthesis to long days of polar summer.</title>
        <authorList>
            <person name="Tomasch J."/>
            <person name="Kopejtka K."/>
            <person name="Bily T."/>
            <person name="Gardiner A.T."/>
            <person name="Gardian Z."/>
            <person name="Shivaramu S."/>
            <person name="Koblizek M."/>
            <person name="Engelhardt F."/>
            <person name="Kaftan D."/>
        </authorList>
    </citation>
    <scope>NUCLEOTIDE SEQUENCE [LARGE SCALE GENOMIC DNA]</scope>
    <source>
        <strain evidence="3 4">R-30</strain>
    </source>
</reference>
<dbReference type="NCBIfam" id="TIGR00696">
    <property type="entry name" value="wecG_tagA_cpsF"/>
    <property type="match status" value="1"/>
</dbReference>
<protein>
    <submittedName>
        <fullName evidence="3">WecB/TagA/CpsF family glycosyltransferase</fullName>
    </submittedName>
</protein>
<evidence type="ECO:0000256" key="2">
    <source>
        <dbReference type="ARBA" id="ARBA00022679"/>
    </source>
</evidence>
<dbReference type="RefSeq" id="WP_318647450.1">
    <property type="nucleotide sequence ID" value="NZ_CP137852.1"/>
</dbReference>
<accession>A0ABZ0PCP7</accession>
<dbReference type="EMBL" id="CP137852">
    <property type="protein sequence ID" value="WPB83474.1"/>
    <property type="molecule type" value="Genomic_DNA"/>
</dbReference>
<dbReference type="PANTHER" id="PTHR34136">
    <property type="match status" value="1"/>
</dbReference>
<name>A0ABZ0PCP7_9PROT</name>
<keyword evidence="1" id="KW-0328">Glycosyltransferase</keyword>
<dbReference type="Pfam" id="PF03808">
    <property type="entry name" value="Glyco_tran_WecG"/>
    <property type="match status" value="1"/>
</dbReference>
<evidence type="ECO:0000256" key="1">
    <source>
        <dbReference type="ARBA" id="ARBA00022676"/>
    </source>
</evidence>
<gene>
    <name evidence="3" type="ORF">R9Z33_15335</name>
</gene>
<dbReference type="InterPro" id="IPR004629">
    <property type="entry name" value="WecG_TagA_CpsF"/>
</dbReference>
<proteinExistence type="predicted"/>
<dbReference type="PANTHER" id="PTHR34136:SF1">
    <property type="entry name" value="UDP-N-ACETYL-D-MANNOSAMINURONIC ACID TRANSFERASE"/>
    <property type="match status" value="1"/>
</dbReference>
<dbReference type="CDD" id="cd06533">
    <property type="entry name" value="Glyco_transf_WecG_TagA"/>
    <property type="match status" value="1"/>
</dbReference>
<dbReference type="Proteomes" id="UP001305521">
    <property type="component" value="Chromosome"/>
</dbReference>
<organism evidence="3 4">
    <name type="scientific">Sediminicoccus rosea</name>
    <dbReference type="NCBI Taxonomy" id="1225128"/>
    <lineage>
        <taxon>Bacteria</taxon>
        <taxon>Pseudomonadati</taxon>
        <taxon>Pseudomonadota</taxon>
        <taxon>Alphaproteobacteria</taxon>
        <taxon>Acetobacterales</taxon>
        <taxon>Roseomonadaceae</taxon>
        <taxon>Sediminicoccus</taxon>
    </lineage>
</organism>
<sequence>MSTAPSLRLLGVRFDDLDLEGALALVAARDPGLPFAYVVTPNADHLLRLEAGDAALRALYDGAWLSLNDSRILRLLAGRRGVRLNLAPGSDLAAALFARVIGPATPVTVIGGTPALIASLRARFGLTALFHHDPPMGFIRDEAAVEAAVAFVQAHPARFVFLCVGSPQQEKLAARIQAAGGATGLGLCLGAALEFVTGAKARAPAWMQRAHLEWLHRLASEPRRLWRRYLLEAPRLLRVMRKVPKGQ</sequence>
<keyword evidence="2" id="KW-0808">Transferase</keyword>
<evidence type="ECO:0000313" key="3">
    <source>
        <dbReference type="EMBL" id="WPB83474.1"/>
    </source>
</evidence>